<feature type="region of interest" description="Disordered" evidence="1">
    <location>
        <begin position="34"/>
        <end position="54"/>
    </location>
</feature>
<name>A0A921HC74_9PAST</name>
<reference evidence="2" key="2">
    <citation type="submission" date="2021-09" db="EMBL/GenBank/DDBJ databases">
        <authorList>
            <person name="Gilroy R."/>
        </authorList>
    </citation>
    <scope>NUCLEOTIDE SEQUENCE</scope>
    <source>
        <strain evidence="2">ChiHjej11B10-15683</strain>
    </source>
</reference>
<accession>A0A921HC74</accession>
<comment type="caution">
    <text evidence="2">The sequence shown here is derived from an EMBL/GenBank/DDBJ whole genome shotgun (WGS) entry which is preliminary data.</text>
</comment>
<sequence>MTNKNENFVTLNIEERNTQSSVPLTQQIAEGFNLKVSNKTPPPRPTTPPVNQKK</sequence>
<dbReference type="RefSeq" id="WP_155274608.1">
    <property type="nucleotide sequence ID" value="NZ_JPXS01000049.1"/>
</dbReference>
<dbReference type="Proteomes" id="UP000749334">
    <property type="component" value="Unassembled WGS sequence"/>
</dbReference>
<proteinExistence type="predicted"/>
<dbReference type="AlphaFoldDB" id="A0A921HC74"/>
<dbReference type="OrthoDB" id="9913616at2"/>
<gene>
    <name evidence="2" type="ORF">K8W15_09710</name>
</gene>
<evidence type="ECO:0000313" key="3">
    <source>
        <dbReference type="Proteomes" id="UP000749334"/>
    </source>
</evidence>
<dbReference type="EMBL" id="DYVQ01000079">
    <property type="protein sequence ID" value="HJF74439.1"/>
    <property type="molecule type" value="Genomic_DNA"/>
</dbReference>
<evidence type="ECO:0000256" key="1">
    <source>
        <dbReference type="SAM" id="MobiDB-lite"/>
    </source>
</evidence>
<organism evidence="2 3">
    <name type="scientific">Gallibacterium anatis</name>
    <dbReference type="NCBI Taxonomy" id="750"/>
    <lineage>
        <taxon>Bacteria</taxon>
        <taxon>Pseudomonadati</taxon>
        <taxon>Pseudomonadota</taxon>
        <taxon>Gammaproteobacteria</taxon>
        <taxon>Pasteurellales</taxon>
        <taxon>Pasteurellaceae</taxon>
        <taxon>Gallibacterium</taxon>
    </lineage>
</organism>
<reference evidence="2" key="1">
    <citation type="journal article" date="2021" name="PeerJ">
        <title>Extensive microbial diversity within the chicken gut microbiome revealed by metagenomics and culture.</title>
        <authorList>
            <person name="Gilroy R."/>
            <person name="Ravi A."/>
            <person name="Getino M."/>
            <person name="Pursley I."/>
            <person name="Horton D.L."/>
            <person name="Alikhan N.F."/>
            <person name="Baker D."/>
            <person name="Gharbi K."/>
            <person name="Hall N."/>
            <person name="Watson M."/>
            <person name="Adriaenssens E.M."/>
            <person name="Foster-Nyarko E."/>
            <person name="Jarju S."/>
            <person name="Secka A."/>
            <person name="Antonio M."/>
            <person name="Oren A."/>
            <person name="Chaudhuri R.R."/>
            <person name="La Ragione R."/>
            <person name="Hildebrand F."/>
            <person name="Pallen M.J."/>
        </authorList>
    </citation>
    <scope>NUCLEOTIDE SEQUENCE</scope>
    <source>
        <strain evidence="2">ChiHjej11B10-15683</strain>
    </source>
</reference>
<protein>
    <submittedName>
        <fullName evidence="2">Uncharacterized protein</fullName>
    </submittedName>
</protein>
<evidence type="ECO:0000313" key="2">
    <source>
        <dbReference type="EMBL" id="HJF74439.1"/>
    </source>
</evidence>